<keyword evidence="3" id="KW-0813">Transport</keyword>
<keyword evidence="5" id="KW-0762">Sugar transport</keyword>
<evidence type="ECO:0000256" key="8">
    <source>
        <dbReference type="ARBA" id="ARBA00023047"/>
    </source>
</evidence>
<protein>
    <submittedName>
        <fullName evidence="18">Polysaccharide export protein EpsE</fullName>
    </submittedName>
</protein>
<evidence type="ECO:0000313" key="18">
    <source>
        <dbReference type="EMBL" id="ACV34173.1"/>
    </source>
</evidence>
<dbReference type="InterPro" id="IPR017478">
    <property type="entry name" value="Polysacc_export_EpsE"/>
</dbReference>
<keyword evidence="12" id="KW-0564">Palmitate</keyword>
<feature type="domain" description="Soluble ligand binding" evidence="16">
    <location>
        <begin position="227"/>
        <end position="279"/>
    </location>
</feature>
<evidence type="ECO:0000256" key="13">
    <source>
        <dbReference type="ARBA" id="ARBA00023237"/>
    </source>
</evidence>
<keyword evidence="8" id="KW-0625">Polysaccharide transport</keyword>
<dbReference type="KEGG" id="app:CAP2UW1_0829"/>
<evidence type="ECO:0000259" key="16">
    <source>
        <dbReference type="Pfam" id="PF10531"/>
    </source>
</evidence>
<organism evidence="18">
    <name type="scientific">Accumulibacter regalis</name>
    <dbReference type="NCBI Taxonomy" id="522306"/>
    <lineage>
        <taxon>Bacteria</taxon>
        <taxon>Pseudomonadati</taxon>
        <taxon>Pseudomonadota</taxon>
        <taxon>Betaproteobacteria</taxon>
        <taxon>Candidatus Accumulibacter</taxon>
    </lineage>
</organism>
<evidence type="ECO:0000256" key="3">
    <source>
        <dbReference type="ARBA" id="ARBA00022448"/>
    </source>
</evidence>
<dbReference type="OrthoDB" id="9815244at2"/>
<sequence>MLYAVSPGCHMPALDLAPGRVTRCIDTGRCVLLSRVLGWLLAASMVLLSVTAAAAADPDKKAEYVLGPGDVVRISVFQNPDLTVETRVSETGSITYPLVGTVAVGGLAIPEAEQRIGQRLREGGFVLQPQVNLLLLQIRGNQIAVLGQVNRPGRYPLETFDTRLSDMLATAGGIAATGADTAILTGVREGKRVRQEIDIPSLFLKSGTGGDIPLVGGDIIYVHRAPMFYIYGEVQRAGVYRLERDMTVMQGLASGGGLTPRGTERGIRVHRRDAEGKLEVLETRMDDPLKADDVIYVKESLF</sequence>
<dbReference type="PANTHER" id="PTHR33619:SF3">
    <property type="entry name" value="POLYSACCHARIDE EXPORT PROTEIN GFCE-RELATED"/>
    <property type="match status" value="1"/>
</dbReference>
<dbReference type="HOGENOM" id="CLU_038343_0_3_4"/>
<evidence type="ECO:0000256" key="10">
    <source>
        <dbReference type="ARBA" id="ARBA00023114"/>
    </source>
</evidence>
<comment type="similarity">
    <text evidence="2">Belongs to the BexD/CtrA/VexA family.</text>
</comment>
<evidence type="ECO:0000256" key="6">
    <source>
        <dbReference type="ARBA" id="ARBA00022692"/>
    </source>
</evidence>
<evidence type="ECO:0000256" key="7">
    <source>
        <dbReference type="ARBA" id="ARBA00022729"/>
    </source>
</evidence>
<reference evidence="18" key="1">
    <citation type="submission" date="2009-08" db="EMBL/GenBank/DDBJ databases">
        <authorList>
            <consortium name="US DOE Joint Genome Institute"/>
            <person name="Lucas S."/>
            <person name="Copeland A."/>
            <person name="Lapidus A."/>
            <person name="Glavina del Rio T."/>
            <person name="Dalin E."/>
            <person name="Tice H."/>
            <person name="Bruce D."/>
            <person name="Barry K."/>
            <person name="Pitluck S."/>
            <person name="Lowry S."/>
            <person name="Larimer F."/>
            <person name="Land M."/>
            <person name="Hauser L."/>
            <person name="Kyrpides N."/>
            <person name="Ivanova N."/>
            <person name="McMahon K.D."/>
            <person name="Hugenholtz P."/>
        </authorList>
    </citation>
    <scope>NUCLEOTIDE SEQUENCE</scope>
    <source>
        <strain evidence="18">UW-1</strain>
    </source>
</reference>
<dbReference type="InterPro" id="IPR019554">
    <property type="entry name" value="Soluble_ligand-bd"/>
</dbReference>
<evidence type="ECO:0000256" key="1">
    <source>
        <dbReference type="ARBA" id="ARBA00004571"/>
    </source>
</evidence>
<dbReference type="eggNOG" id="COG1596">
    <property type="taxonomic scope" value="Bacteria"/>
</dbReference>
<keyword evidence="4" id="KW-1134">Transmembrane beta strand</keyword>
<evidence type="ECO:0000259" key="15">
    <source>
        <dbReference type="Pfam" id="PF02563"/>
    </source>
</evidence>
<evidence type="ECO:0000256" key="2">
    <source>
        <dbReference type="ARBA" id="ARBA00009450"/>
    </source>
</evidence>
<dbReference type="InterPro" id="IPR054765">
    <property type="entry name" value="SLBB_dom"/>
</dbReference>
<keyword evidence="9" id="KW-0406">Ion transport</keyword>
<keyword evidence="6" id="KW-0812">Transmembrane</keyword>
<keyword evidence="7" id="KW-0732">Signal</keyword>
<dbReference type="Gene3D" id="3.10.560.10">
    <property type="entry name" value="Outer membrane lipoprotein wza domain like"/>
    <property type="match status" value="2"/>
</dbReference>
<dbReference type="InterPro" id="IPR049712">
    <property type="entry name" value="Poly_export"/>
</dbReference>
<dbReference type="GO" id="GO:0006811">
    <property type="term" value="P:monoatomic ion transport"/>
    <property type="evidence" value="ECO:0007669"/>
    <property type="project" value="UniProtKB-KW"/>
</dbReference>
<dbReference type="AlphaFoldDB" id="C7RNN7"/>
<dbReference type="Pfam" id="PF02563">
    <property type="entry name" value="Poly_export"/>
    <property type="match status" value="1"/>
</dbReference>
<dbReference type="GO" id="GO:0009279">
    <property type="term" value="C:cell outer membrane"/>
    <property type="evidence" value="ECO:0007669"/>
    <property type="project" value="UniProtKB-SubCell"/>
</dbReference>
<dbReference type="PANTHER" id="PTHR33619">
    <property type="entry name" value="POLYSACCHARIDE EXPORT PROTEIN GFCE-RELATED"/>
    <property type="match status" value="1"/>
</dbReference>
<keyword evidence="11" id="KW-0472">Membrane</keyword>
<dbReference type="Pfam" id="PF10531">
    <property type="entry name" value="SLBB"/>
    <property type="match status" value="1"/>
</dbReference>
<keyword evidence="13" id="KW-0998">Cell outer membrane</keyword>
<comment type="subcellular location">
    <subcellularLocation>
        <location evidence="1">Cell outer membrane</location>
        <topology evidence="1">Multi-pass membrane protein</topology>
    </subcellularLocation>
</comment>
<evidence type="ECO:0000256" key="9">
    <source>
        <dbReference type="ARBA" id="ARBA00023065"/>
    </source>
</evidence>
<keyword evidence="14" id="KW-0449">Lipoprotein</keyword>
<dbReference type="NCBIfam" id="TIGR03028">
    <property type="entry name" value="EpsE"/>
    <property type="match status" value="1"/>
</dbReference>
<proteinExistence type="inferred from homology"/>
<evidence type="ECO:0000256" key="4">
    <source>
        <dbReference type="ARBA" id="ARBA00022452"/>
    </source>
</evidence>
<dbReference type="InterPro" id="IPR003715">
    <property type="entry name" value="Poly_export_N"/>
</dbReference>
<reference evidence="18" key="2">
    <citation type="submission" date="2009-09" db="EMBL/GenBank/DDBJ databases">
        <title>Complete sequence of chromosome of Candidatus Accumulibacter phosphatis clade IIA str. UW-1.</title>
        <authorList>
            <consortium name="US DOE Joint Genome Institute"/>
            <person name="Martin H.G."/>
            <person name="Ivanova N."/>
            <person name="Kunin V."/>
            <person name="Warnecke F."/>
            <person name="Barry K."/>
            <person name="He S."/>
            <person name="Salamov A."/>
            <person name="Szeto E."/>
            <person name="Dalin E."/>
            <person name="Pangilinan J.L."/>
            <person name="Lapidus A."/>
            <person name="Lowry S."/>
            <person name="Kyrpides N.C."/>
            <person name="McMahon K.D."/>
            <person name="Hugenholtz P."/>
        </authorList>
    </citation>
    <scope>NUCLEOTIDE SEQUENCE [LARGE SCALE GENOMIC DNA]</scope>
    <source>
        <strain evidence="18">UW-1</strain>
    </source>
</reference>
<evidence type="ECO:0000256" key="12">
    <source>
        <dbReference type="ARBA" id="ARBA00023139"/>
    </source>
</evidence>
<name>C7RNN7_ACCRE</name>
<feature type="domain" description="Polysaccharide export protein N-terminal" evidence="15">
    <location>
        <begin position="60"/>
        <end position="133"/>
    </location>
</feature>
<dbReference type="GO" id="GO:0015288">
    <property type="term" value="F:porin activity"/>
    <property type="evidence" value="ECO:0007669"/>
    <property type="project" value="UniProtKB-KW"/>
</dbReference>
<evidence type="ECO:0000256" key="14">
    <source>
        <dbReference type="ARBA" id="ARBA00023288"/>
    </source>
</evidence>
<dbReference type="GO" id="GO:0015159">
    <property type="term" value="F:polysaccharide transmembrane transporter activity"/>
    <property type="evidence" value="ECO:0007669"/>
    <property type="project" value="InterPro"/>
</dbReference>
<gene>
    <name evidence="18" type="ordered locus">CAP2UW1_0829</name>
</gene>
<dbReference type="STRING" id="522306.CAP2UW1_0829"/>
<evidence type="ECO:0000256" key="5">
    <source>
        <dbReference type="ARBA" id="ARBA00022597"/>
    </source>
</evidence>
<accession>C7RNN7</accession>
<dbReference type="GO" id="GO:0046930">
    <property type="term" value="C:pore complex"/>
    <property type="evidence" value="ECO:0007669"/>
    <property type="project" value="UniProtKB-KW"/>
</dbReference>
<evidence type="ECO:0000256" key="11">
    <source>
        <dbReference type="ARBA" id="ARBA00023136"/>
    </source>
</evidence>
<keyword evidence="10" id="KW-0626">Porin</keyword>
<dbReference type="Pfam" id="PF22461">
    <property type="entry name" value="SLBB_2"/>
    <property type="match status" value="1"/>
</dbReference>
<dbReference type="EMBL" id="CP001715">
    <property type="protein sequence ID" value="ACV34173.1"/>
    <property type="molecule type" value="Genomic_DNA"/>
</dbReference>
<feature type="domain" description="SLBB" evidence="17">
    <location>
        <begin position="142"/>
        <end position="222"/>
    </location>
</feature>
<evidence type="ECO:0000259" key="17">
    <source>
        <dbReference type="Pfam" id="PF22461"/>
    </source>
</evidence>
<dbReference type="Gene3D" id="3.30.1950.10">
    <property type="entry name" value="wza like domain"/>
    <property type="match status" value="1"/>
</dbReference>